<evidence type="ECO:0000256" key="1">
    <source>
        <dbReference type="ARBA" id="ARBA00023172"/>
    </source>
</evidence>
<feature type="domain" description="Tyr recombinase" evidence="2">
    <location>
        <begin position="1"/>
        <end position="146"/>
    </location>
</feature>
<dbReference type="PROSITE" id="PS51898">
    <property type="entry name" value="TYR_RECOMBINASE"/>
    <property type="match status" value="1"/>
</dbReference>
<gene>
    <name evidence="3" type="ORF">H9872_10190</name>
</gene>
<dbReference type="InterPro" id="IPR002104">
    <property type="entry name" value="Integrase_catalytic"/>
</dbReference>
<reference evidence="3" key="2">
    <citation type="submission" date="2021-04" db="EMBL/GenBank/DDBJ databases">
        <authorList>
            <person name="Gilroy R."/>
        </authorList>
    </citation>
    <scope>NUCLEOTIDE SEQUENCE</scope>
    <source>
        <strain evidence="3">B5-657</strain>
    </source>
</reference>
<dbReference type="InterPro" id="IPR013762">
    <property type="entry name" value="Integrase-like_cat_sf"/>
</dbReference>
<accession>A0A9E2KE28</accession>
<evidence type="ECO:0000313" key="3">
    <source>
        <dbReference type="EMBL" id="MBU3805110.1"/>
    </source>
</evidence>
<dbReference type="AlphaFoldDB" id="A0A9E2KE28"/>
<dbReference type="SUPFAM" id="SSF56349">
    <property type="entry name" value="DNA breaking-rejoining enzymes"/>
    <property type="match status" value="1"/>
</dbReference>
<sequence>SNIAKVKSDGTREWGVIEHTPKTETSIRTIPIPKTLVKALKQHKAEQSKEKLKHGDLYTDNGLVFCTEYGNYFDTRNLTRSYTRHLKKIGLPYRNFHSLRHTYATRLFENNVPIKTVQSLLGHKDIATTMNIYTHVMPEKMTNEVQCLNKILG</sequence>
<organism evidence="3 4">
    <name type="scientific">Candidatus Cellulosilyticum pullistercoris</name>
    <dbReference type="NCBI Taxonomy" id="2838521"/>
    <lineage>
        <taxon>Bacteria</taxon>
        <taxon>Bacillati</taxon>
        <taxon>Bacillota</taxon>
        <taxon>Clostridia</taxon>
        <taxon>Lachnospirales</taxon>
        <taxon>Cellulosilyticaceae</taxon>
        <taxon>Cellulosilyticum</taxon>
    </lineage>
</organism>
<dbReference type="PANTHER" id="PTHR30349:SF64">
    <property type="entry name" value="PROPHAGE INTEGRASE INTD-RELATED"/>
    <property type="match status" value="1"/>
</dbReference>
<dbReference type="InterPro" id="IPR011010">
    <property type="entry name" value="DNA_brk_join_enz"/>
</dbReference>
<dbReference type="Pfam" id="PF00589">
    <property type="entry name" value="Phage_integrase"/>
    <property type="match status" value="1"/>
</dbReference>
<protein>
    <submittedName>
        <fullName evidence="3">Site-specific integrase</fullName>
    </submittedName>
</protein>
<dbReference type="PANTHER" id="PTHR30349">
    <property type="entry name" value="PHAGE INTEGRASE-RELATED"/>
    <property type="match status" value="1"/>
</dbReference>
<comment type="caution">
    <text evidence="3">The sequence shown here is derived from an EMBL/GenBank/DDBJ whole genome shotgun (WGS) entry which is preliminary data.</text>
</comment>
<proteinExistence type="predicted"/>
<dbReference type="Proteomes" id="UP000824229">
    <property type="component" value="Unassembled WGS sequence"/>
</dbReference>
<dbReference type="InterPro" id="IPR050090">
    <property type="entry name" value="Tyrosine_recombinase_XerCD"/>
</dbReference>
<evidence type="ECO:0000313" key="4">
    <source>
        <dbReference type="Proteomes" id="UP000824229"/>
    </source>
</evidence>
<dbReference type="GO" id="GO:0015074">
    <property type="term" value="P:DNA integration"/>
    <property type="evidence" value="ECO:0007669"/>
    <property type="project" value="InterPro"/>
</dbReference>
<name>A0A9E2KE28_9FIRM</name>
<dbReference type="GO" id="GO:0003677">
    <property type="term" value="F:DNA binding"/>
    <property type="evidence" value="ECO:0007669"/>
    <property type="project" value="InterPro"/>
</dbReference>
<evidence type="ECO:0000259" key="2">
    <source>
        <dbReference type="PROSITE" id="PS51898"/>
    </source>
</evidence>
<reference evidence="3" key="1">
    <citation type="journal article" date="2021" name="PeerJ">
        <title>Extensive microbial diversity within the chicken gut microbiome revealed by metagenomics and culture.</title>
        <authorList>
            <person name="Gilroy R."/>
            <person name="Ravi A."/>
            <person name="Getino M."/>
            <person name="Pursley I."/>
            <person name="Horton D.L."/>
            <person name="Alikhan N.F."/>
            <person name="Baker D."/>
            <person name="Gharbi K."/>
            <person name="Hall N."/>
            <person name="Watson M."/>
            <person name="Adriaenssens E.M."/>
            <person name="Foster-Nyarko E."/>
            <person name="Jarju S."/>
            <person name="Secka A."/>
            <person name="Antonio M."/>
            <person name="Oren A."/>
            <person name="Chaudhuri R.R."/>
            <person name="La Ragione R."/>
            <person name="Hildebrand F."/>
            <person name="Pallen M.J."/>
        </authorList>
    </citation>
    <scope>NUCLEOTIDE SEQUENCE</scope>
    <source>
        <strain evidence="3">B5-657</strain>
    </source>
</reference>
<keyword evidence="1" id="KW-0233">DNA recombination</keyword>
<feature type="non-terminal residue" evidence="3">
    <location>
        <position position="1"/>
    </location>
</feature>
<dbReference type="CDD" id="cd01189">
    <property type="entry name" value="INT_ICEBs1_C_like"/>
    <property type="match status" value="1"/>
</dbReference>
<dbReference type="GO" id="GO:0006310">
    <property type="term" value="P:DNA recombination"/>
    <property type="evidence" value="ECO:0007669"/>
    <property type="project" value="UniProtKB-KW"/>
</dbReference>
<dbReference type="Gene3D" id="1.10.443.10">
    <property type="entry name" value="Intergrase catalytic core"/>
    <property type="match status" value="1"/>
</dbReference>
<dbReference type="EMBL" id="JAHLFQ010000240">
    <property type="protein sequence ID" value="MBU3805110.1"/>
    <property type="molecule type" value="Genomic_DNA"/>
</dbReference>